<comment type="caution">
    <text evidence="2">The sequence shown here is derived from an EMBL/GenBank/DDBJ whole genome shotgun (WGS) entry which is preliminary data.</text>
</comment>
<feature type="region of interest" description="Disordered" evidence="1">
    <location>
        <begin position="568"/>
        <end position="615"/>
    </location>
</feature>
<dbReference type="GeneID" id="80911708"/>
<dbReference type="Proteomes" id="UP001140513">
    <property type="component" value="Unassembled WGS sequence"/>
</dbReference>
<reference evidence="2" key="1">
    <citation type="submission" date="2022-10" db="EMBL/GenBank/DDBJ databases">
        <title>Tapping the CABI collections for fungal endophytes: first genome assemblies for Collariella, Neodidymelliopsis, Ascochyta clinopodiicola, Didymella pomorum, Didymosphaeria variabile, Neocosmospora piperis and Neocucurbitaria cava.</title>
        <authorList>
            <person name="Hill R."/>
        </authorList>
    </citation>
    <scope>NUCLEOTIDE SEQUENCE</scope>
    <source>
        <strain evidence="2">IMI 356815</strain>
    </source>
</reference>
<protein>
    <submittedName>
        <fullName evidence="2">Uncharacterized protein</fullName>
    </submittedName>
</protein>
<accession>A0A9W8XH43</accession>
<dbReference type="AlphaFoldDB" id="A0A9W8XH43"/>
<keyword evidence="3" id="KW-1185">Reference proteome</keyword>
<dbReference type="RefSeq" id="XP_056068492.1">
    <property type="nucleotide sequence ID" value="XM_056216936.1"/>
</dbReference>
<feature type="compositionally biased region" description="Low complexity" evidence="1">
    <location>
        <begin position="586"/>
        <end position="615"/>
    </location>
</feature>
<dbReference type="EMBL" id="JAPEUX010000006">
    <property type="protein sequence ID" value="KAJ4349562.1"/>
    <property type="molecule type" value="Genomic_DNA"/>
</dbReference>
<evidence type="ECO:0000313" key="3">
    <source>
        <dbReference type="Proteomes" id="UP001140513"/>
    </source>
</evidence>
<evidence type="ECO:0000256" key="1">
    <source>
        <dbReference type="SAM" id="MobiDB-lite"/>
    </source>
</evidence>
<name>A0A9W8XH43_9PLEO</name>
<evidence type="ECO:0000313" key="2">
    <source>
        <dbReference type="EMBL" id="KAJ4349562.1"/>
    </source>
</evidence>
<organism evidence="2 3">
    <name type="scientific">Didymosphaeria variabile</name>
    <dbReference type="NCBI Taxonomy" id="1932322"/>
    <lineage>
        <taxon>Eukaryota</taxon>
        <taxon>Fungi</taxon>
        <taxon>Dikarya</taxon>
        <taxon>Ascomycota</taxon>
        <taxon>Pezizomycotina</taxon>
        <taxon>Dothideomycetes</taxon>
        <taxon>Pleosporomycetidae</taxon>
        <taxon>Pleosporales</taxon>
        <taxon>Massarineae</taxon>
        <taxon>Didymosphaeriaceae</taxon>
        <taxon>Didymosphaeria</taxon>
    </lineage>
</organism>
<dbReference type="OrthoDB" id="10254945at2759"/>
<sequence>MSLAMAKTVVMDSDVEMQDASTLPYQPVSLAGEVMPEATATVLRFPAACWNSYEAPNCKKRKAEGEVRRTVKKVKVPTDNRNVNDVKTLPTYGFELANFTAEELEKMEMGFEFPYPSLYKSKQSSQHEQVPKATTFTDNVRSYQQVYQSESGWNSKMWNPVWGTAEYITLNEKYDEYFIKHHPSIATFPGEPQGDLDNAIEPLVGRENWLLDGFVQNPDLLWSRMEAALRMTSMFLTTPQVMNAWAPLVQGKEVGHRGSETVFLSYDDKERKDDLVNAIDIIGKAFKALAGKVKFVFVVYSKFEGTGEEFGPTHGVHYAPGDKFVDEVFVRGDPLELERHEDAHKIFLNGAYSEFFQQDLTRVSASQYARTLFTFGTTIVHELSHVLYWHLNRERLCKVGDYLEPLLFEDESAGEIGSSIERRLFGYNWTAAIHPEKGVDTESVQFLGEWDNGVPVKLPKSHLVCYIEPHWMHSFLTKARWEQMVETPSTLSSGAKWPNFRFFLARKNLMAKDMSKVKWDIVEPAWEVPMVGNETGPNGQPVGCLTELQVYAEYEAAVDRDKKSLQTRRAAARNMRNAADRRQKGSTTSSRRVTRCSASSSSKRSSRSKTQSCVA</sequence>
<feature type="compositionally biased region" description="Low complexity" evidence="1">
    <location>
        <begin position="568"/>
        <end position="577"/>
    </location>
</feature>
<proteinExistence type="predicted"/>
<gene>
    <name evidence="2" type="ORF">N0V89_008178</name>
</gene>